<dbReference type="PANTHER" id="PTHR46633:SF3">
    <property type="entry name" value="SERINE_THREONINE-PROTEIN KINASE WNK (WITH NO LYSINE)-LIKE PROTEIN"/>
    <property type="match status" value="1"/>
</dbReference>
<feature type="domain" description="Transcription factor MYC/MYB N-terminal" evidence="3">
    <location>
        <begin position="14"/>
        <end position="202"/>
    </location>
</feature>
<sequence length="269" mass="31014">MEEELNRVPATYLLQHSLRGLCIHESSLWVYAVFWRIIPRSYPQPNWDFQGGTYDKLKGFNKYWMLAWEDGFCNFVASKDEKNSKEGSSTDNNCSTQQFNGLQPELFFKMSHEFYNYGEGLIGKVAADQGHKWVYNEDSDQETMFSAWHLLEDTHPRTWAAQFQSGIKTIALIAVEEGVLQLGAAQKVTKDISYVLELQKKFSYLHRIPGFLLSHPSSAAITSFMTAGIHNSSRHCCQNSLLLCLQHLQPCFKSMTHRLALRRLRIHQK</sequence>
<evidence type="ECO:0000313" key="5">
    <source>
        <dbReference type="Proteomes" id="UP000187406"/>
    </source>
</evidence>
<dbReference type="STRING" id="3775.A0A1Q3B5D8"/>
<accession>A0A1Q3B5D8</accession>
<gene>
    <name evidence="4" type="ORF">CFOL_v3_06525</name>
</gene>
<dbReference type="AlphaFoldDB" id="A0A1Q3B5D8"/>
<evidence type="ECO:0000256" key="1">
    <source>
        <dbReference type="ARBA" id="ARBA00023015"/>
    </source>
</evidence>
<proteinExistence type="predicted"/>
<dbReference type="InterPro" id="IPR025610">
    <property type="entry name" value="MYC/MYB_N"/>
</dbReference>
<dbReference type="EMBL" id="BDDD01000288">
    <property type="protein sequence ID" value="GAV63003.1"/>
    <property type="molecule type" value="Genomic_DNA"/>
</dbReference>
<dbReference type="Proteomes" id="UP000187406">
    <property type="component" value="Unassembled WGS sequence"/>
</dbReference>
<reference evidence="5" key="1">
    <citation type="submission" date="2016-04" db="EMBL/GenBank/DDBJ databases">
        <title>Cephalotus genome sequencing.</title>
        <authorList>
            <person name="Fukushima K."/>
            <person name="Hasebe M."/>
            <person name="Fang X."/>
        </authorList>
    </citation>
    <scope>NUCLEOTIDE SEQUENCE [LARGE SCALE GENOMIC DNA]</scope>
    <source>
        <strain evidence="5">cv. St1</strain>
    </source>
</reference>
<evidence type="ECO:0000313" key="4">
    <source>
        <dbReference type="EMBL" id="GAV63003.1"/>
    </source>
</evidence>
<evidence type="ECO:0000259" key="3">
    <source>
        <dbReference type="Pfam" id="PF14215"/>
    </source>
</evidence>
<keyword evidence="2" id="KW-0804">Transcription</keyword>
<dbReference type="Pfam" id="PF14215">
    <property type="entry name" value="bHLH-MYC_N"/>
    <property type="match status" value="1"/>
</dbReference>
<organism evidence="4 5">
    <name type="scientific">Cephalotus follicularis</name>
    <name type="common">Albany pitcher plant</name>
    <dbReference type="NCBI Taxonomy" id="3775"/>
    <lineage>
        <taxon>Eukaryota</taxon>
        <taxon>Viridiplantae</taxon>
        <taxon>Streptophyta</taxon>
        <taxon>Embryophyta</taxon>
        <taxon>Tracheophyta</taxon>
        <taxon>Spermatophyta</taxon>
        <taxon>Magnoliopsida</taxon>
        <taxon>eudicotyledons</taxon>
        <taxon>Gunneridae</taxon>
        <taxon>Pentapetalae</taxon>
        <taxon>rosids</taxon>
        <taxon>fabids</taxon>
        <taxon>Oxalidales</taxon>
        <taxon>Cephalotaceae</taxon>
        <taxon>Cephalotus</taxon>
    </lineage>
</organism>
<dbReference type="OrthoDB" id="1876470at2759"/>
<protein>
    <submittedName>
        <fullName evidence="4">BHLH-MYC_N domain-containing protein</fullName>
    </submittedName>
</protein>
<name>A0A1Q3B5D8_CEPFO</name>
<dbReference type="InParanoid" id="A0A1Q3B5D8"/>
<keyword evidence="1" id="KW-0805">Transcription regulation</keyword>
<comment type="caution">
    <text evidence="4">The sequence shown here is derived from an EMBL/GenBank/DDBJ whole genome shotgun (WGS) entry which is preliminary data.</text>
</comment>
<dbReference type="PANTHER" id="PTHR46633">
    <property type="entry name" value="TRANSCRIPTION FACTOR MYC/MYB-RELATED"/>
    <property type="match status" value="1"/>
</dbReference>
<evidence type="ECO:0000256" key="2">
    <source>
        <dbReference type="ARBA" id="ARBA00023163"/>
    </source>
</evidence>
<keyword evidence="5" id="KW-1185">Reference proteome</keyword>